<feature type="region of interest" description="Disordered" evidence="1">
    <location>
        <begin position="52"/>
        <end position="75"/>
    </location>
</feature>
<reference evidence="2" key="1">
    <citation type="submission" date="2016-10" db="EMBL/GenBank/DDBJ databases">
        <title>Sequence of Gallionella enrichment culture.</title>
        <authorList>
            <person name="Poehlein A."/>
            <person name="Muehling M."/>
            <person name="Daniel R."/>
        </authorList>
    </citation>
    <scope>NUCLEOTIDE SEQUENCE</scope>
</reference>
<accession>A0A1J5R6V8</accession>
<organism evidence="2">
    <name type="scientific">mine drainage metagenome</name>
    <dbReference type="NCBI Taxonomy" id="410659"/>
    <lineage>
        <taxon>unclassified sequences</taxon>
        <taxon>metagenomes</taxon>
        <taxon>ecological metagenomes</taxon>
    </lineage>
</organism>
<dbReference type="AlphaFoldDB" id="A0A1J5R6V8"/>
<evidence type="ECO:0000256" key="1">
    <source>
        <dbReference type="SAM" id="MobiDB-lite"/>
    </source>
</evidence>
<proteinExistence type="predicted"/>
<evidence type="ECO:0000313" key="2">
    <source>
        <dbReference type="EMBL" id="OIQ87791.1"/>
    </source>
</evidence>
<sequence length="75" mass="8335">MTPGAERAGGDAQRLQRRIDLTLQRVDVDLLLELGEPLAQCLQLLRQRVGRNAVAPRQRQPRRQPGVDQAQALGV</sequence>
<protein>
    <submittedName>
        <fullName evidence="2">Uncharacterized protein</fullName>
    </submittedName>
</protein>
<name>A0A1J5R6V8_9ZZZZ</name>
<gene>
    <name evidence="2" type="ORF">GALL_303220</name>
</gene>
<dbReference type="EMBL" id="MLJW01000403">
    <property type="protein sequence ID" value="OIQ87791.1"/>
    <property type="molecule type" value="Genomic_DNA"/>
</dbReference>
<comment type="caution">
    <text evidence="2">The sequence shown here is derived from an EMBL/GenBank/DDBJ whole genome shotgun (WGS) entry which is preliminary data.</text>
</comment>